<proteinExistence type="predicted"/>
<evidence type="ECO:0000313" key="1">
    <source>
        <dbReference type="EMBL" id="CAM9940786.1"/>
    </source>
</evidence>
<reference evidence="1" key="1">
    <citation type="submission" date="2023-05" db="EMBL/GenBank/DDBJ databases">
        <authorList>
            <consortium name="ELIXIR-Norway"/>
        </authorList>
    </citation>
    <scope>NUCLEOTIDE SEQUENCE</scope>
</reference>
<accession>A0AC59YRX5</accession>
<reference evidence="1" key="2">
    <citation type="submission" date="2025-03" db="EMBL/GenBank/DDBJ databases">
        <authorList>
            <consortium name="ELIXIR-Norway"/>
            <consortium name="Elixir Norway"/>
        </authorList>
    </citation>
    <scope>NUCLEOTIDE SEQUENCE</scope>
</reference>
<protein>
    <submittedName>
        <fullName evidence="1">Uncharacterized protein</fullName>
    </submittedName>
</protein>
<organism evidence="1 2">
    <name type="scientific">Rangifer tarandus platyrhynchus</name>
    <name type="common">Svalbard reindeer</name>
    <dbReference type="NCBI Taxonomy" id="3082113"/>
    <lineage>
        <taxon>Eukaryota</taxon>
        <taxon>Metazoa</taxon>
        <taxon>Chordata</taxon>
        <taxon>Craniata</taxon>
        <taxon>Vertebrata</taxon>
        <taxon>Euteleostomi</taxon>
        <taxon>Mammalia</taxon>
        <taxon>Eutheria</taxon>
        <taxon>Laurasiatheria</taxon>
        <taxon>Artiodactyla</taxon>
        <taxon>Ruminantia</taxon>
        <taxon>Pecora</taxon>
        <taxon>Cervidae</taxon>
        <taxon>Odocoileinae</taxon>
        <taxon>Rangifer</taxon>
    </lineage>
</organism>
<name>A0AC59YRX5_RANTA</name>
<dbReference type="EMBL" id="OX596086">
    <property type="protein sequence ID" value="CAM9940786.1"/>
    <property type="molecule type" value="Genomic_DNA"/>
</dbReference>
<evidence type="ECO:0000313" key="2">
    <source>
        <dbReference type="Proteomes" id="UP001162501"/>
    </source>
</evidence>
<dbReference type="Proteomes" id="UP001162501">
    <property type="component" value="Chromosome 2"/>
</dbReference>
<sequence>MGQLRPMRDEIPQGRKTAGRGAREPWRRLAVQSRTAGRGRERKSLLLPKPPPPKSFPSAARGAPETYPPASPKSCYRTGHGFDLSRLWLGLQVEQCGAGELQGLPDPYALLWPQEETS</sequence>
<gene>
    <name evidence="1" type="ORF">MRATA1EN22A_LOCUS9680</name>
</gene>